<evidence type="ECO:0000313" key="7">
    <source>
        <dbReference type="Ensembl" id="ENSRNOP00000081221.1"/>
    </source>
</evidence>
<evidence type="ECO:0000256" key="1">
    <source>
        <dbReference type="ARBA" id="ARBA00004141"/>
    </source>
</evidence>
<keyword evidence="8" id="KW-1185">Reference proteome</keyword>
<reference evidence="7" key="2">
    <citation type="submission" date="2025-08" db="UniProtKB">
        <authorList>
            <consortium name="Ensembl"/>
        </authorList>
    </citation>
    <scope>IDENTIFICATION</scope>
    <source>
        <strain evidence="7">Brown Norway</strain>
    </source>
</reference>
<dbReference type="AlphaFoldDB" id="A0A8I5ZRS7"/>
<keyword evidence="2 5" id="KW-0812">Transmembrane</keyword>
<reference evidence="7" key="3">
    <citation type="submission" date="2025-09" db="UniProtKB">
        <authorList>
            <consortium name="Ensembl"/>
        </authorList>
    </citation>
    <scope>IDENTIFICATION</scope>
    <source>
        <strain evidence="7">Brown Norway</strain>
    </source>
</reference>
<feature type="transmembrane region" description="Helical" evidence="5">
    <location>
        <begin position="69"/>
        <end position="88"/>
    </location>
</feature>
<dbReference type="SUPFAM" id="SSF81324">
    <property type="entry name" value="Voltage-gated potassium channels"/>
    <property type="match status" value="1"/>
</dbReference>
<evidence type="ECO:0000256" key="2">
    <source>
        <dbReference type="ARBA" id="ARBA00022692"/>
    </source>
</evidence>
<name>A0A8I5ZRS7_RAT</name>
<keyword evidence="4 5" id="KW-0472">Membrane</keyword>
<evidence type="ECO:0000256" key="3">
    <source>
        <dbReference type="ARBA" id="ARBA00022989"/>
    </source>
</evidence>
<keyword evidence="3 5" id="KW-1133">Transmembrane helix</keyword>
<feature type="transmembrane region" description="Helical" evidence="5">
    <location>
        <begin position="150"/>
        <end position="167"/>
    </location>
</feature>
<dbReference type="PANTHER" id="PTHR47077">
    <property type="entry name" value="ION_TRANS DOMAIN-CONTAINING PROTEIN"/>
    <property type="match status" value="1"/>
</dbReference>
<dbReference type="RGD" id="1565213">
    <property type="gene designation" value="Catsper4"/>
</dbReference>
<dbReference type="GO" id="GO:0005227">
    <property type="term" value="F:calcium-activated cation channel activity"/>
    <property type="evidence" value="ECO:0007669"/>
    <property type="project" value="InterPro"/>
</dbReference>
<sequence length="375" mass="43553">MSEKHKWWHQVDAIDVQHGGFKKKTYELMGRHEEQVLINRRDVMEKKDAWDVQEFITQMYIKQLLRHPAFQLLLAFLLVTNAITIALRTNSYLGQKHYELFSTIDDIVLTILICEVLLGWLNGFWIFWKVFSVFGVTLFGAFVPKHFQNMGVALYTLFICITQDGWLDIYMDFQVEEREYAMEVGGAIYFAIFITLGAFIGLNLFVVVVTTNLEQMMKTGEEEGHLQPITFNEKDAEEEDWTDELPLVHCTEARKETSAVPQEPLVGGPLRNLSEKTCDNFCLVLEAIQENLLEYKEIRDELNTIMEEVRSIRYNQEQENVIMHKRTSKSMTFPSESSADIREMANKQDLITALVDREKVYDSTTNIGIKHKSSH</sequence>
<evidence type="ECO:0000313" key="8">
    <source>
        <dbReference type="Proteomes" id="UP000002494"/>
    </source>
</evidence>
<evidence type="ECO:0000256" key="4">
    <source>
        <dbReference type="ARBA" id="ARBA00023136"/>
    </source>
</evidence>
<gene>
    <name evidence="7 9" type="primary">Catsper4</name>
</gene>
<reference evidence="7" key="1">
    <citation type="submission" date="2024-01" db="EMBL/GenBank/DDBJ databases">
        <title>GRCr8: a new rat reference genome assembly contstructed from accurate long reads and long range scaffolding.</title>
        <authorList>
            <person name="Doris P.A."/>
            <person name="Kalbfleisch T."/>
            <person name="Li K."/>
            <person name="Howe K."/>
            <person name="Wood J."/>
        </authorList>
    </citation>
    <scope>NUCLEOTIDE SEQUENCE [LARGE SCALE GENOMIC DNA]</scope>
    <source>
        <strain evidence="7">Brown Norway</strain>
    </source>
</reference>
<dbReference type="GO" id="GO:0030317">
    <property type="term" value="P:flagellated sperm motility"/>
    <property type="evidence" value="ECO:0007669"/>
    <property type="project" value="InterPro"/>
</dbReference>
<dbReference type="Ensembl" id="ENSRNOT00000116568.2">
    <property type="protein sequence ID" value="ENSRNOP00000081221.1"/>
    <property type="gene ID" value="ENSRNOG00000016312.9"/>
</dbReference>
<dbReference type="GeneTree" id="ENSGT00940000161879"/>
<feature type="transmembrane region" description="Helical" evidence="5">
    <location>
        <begin position="126"/>
        <end position="143"/>
    </location>
</feature>
<dbReference type="GO" id="GO:0036128">
    <property type="term" value="C:CatSper complex"/>
    <property type="evidence" value="ECO:0007669"/>
    <property type="project" value="InterPro"/>
</dbReference>
<dbReference type="Proteomes" id="UP000002494">
    <property type="component" value="Chromosome 5"/>
</dbReference>
<feature type="domain" description="Ion transport" evidence="6">
    <location>
        <begin position="126"/>
        <end position="218"/>
    </location>
</feature>
<evidence type="ECO:0000259" key="6">
    <source>
        <dbReference type="Pfam" id="PF00520"/>
    </source>
</evidence>
<dbReference type="Pfam" id="PF00520">
    <property type="entry name" value="Ion_trans"/>
    <property type="match status" value="1"/>
</dbReference>
<evidence type="ECO:0000313" key="9">
    <source>
        <dbReference type="RGD" id="1565213"/>
    </source>
</evidence>
<dbReference type="InterPro" id="IPR005821">
    <property type="entry name" value="Ion_trans_dom"/>
</dbReference>
<organism evidence="7 8">
    <name type="scientific">Rattus norvegicus</name>
    <name type="common">Rat</name>
    <dbReference type="NCBI Taxonomy" id="10116"/>
    <lineage>
        <taxon>Eukaryota</taxon>
        <taxon>Metazoa</taxon>
        <taxon>Chordata</taxon>
        <taxon>Craniata</taxon>
        <taxon>Vertebrata</taxon>
        <taxon>Euteleostomi</taxon>
        <taxon>Mammalia</taxon>
        <taxon>Eutheria</taxon>
        <taxon>Euarchontoglires</taxon>
        <taxon>Glires</taxon>
        <taxon>Rodentia</taxon>
        <taxon>Myomorpha</taxon>
        <taxon>Muroidea</taxon>
        <taxon>Muridae</taxon>
        <taxon>Murinae</taxon>
        <taxon>Rattus</taxon>
    </lineage>
</organism>
<dbReference type="AGR" id="RGD:1565213"/>
<dbReference type="Gene3D" id="1.10.287.70">
    <property type="match status" value="1"/>
</dbReference>
<comment type="subcellular location">
    <subcellularLocation>
        <location evidence="1">Membrane</location>
        <topology evidence="1">Multi-pass membrane protein</topology>
    </subcellularLocation>
</comment>
<dbReference type="PANTHER" id="PTHR47077:SF1">
    <property type="entry name" value="CATION CHANNEL SPERM-ASSOCIATED PROTEIN 4"/>
    <property type="match status" value="1"/>
</dbReference>
<dbReference type="InterPro" id="IPR028744">
    <property type="entry name" value="CatSper4"/>
</dbReference>
<accession>A0A8I5ZRS7</accession>
<proteinExistence type="predicted"/>
<feature type="transmembrane region" description="Helical" evidence="5">
    <location>
        <begin position="187"/>
        <end position="209"/>
    </location>
</feature>
<protein>
    <submittedName>
        <fullName evidence="7">Cation channel, sperm associated 4</fullName>
    </submittedName>
</protein>
<evidence type="ECO:0000256" key="5">
    <source>
        <dbReference type="SAM" id="Phobius"/>
    </source>
</evidence>